<feature type="transmembrane region" description="Helical" evidence="1">
    <location>
        <begin position="46"/>
        <end position="68"/>
    </location>
</feature>
<dbReference type="RefSeq" id="WP_390290792.1">
    <property type="nucleotide sequence ID" value="NZ_JBHUDI010000011.1"/>
</dbReference>
<sequence>MAKRKHEASDALAATLFSIATGAETGIIEVSSQFLNGASLADQVTLYGNLSVSLAAIISFVMLGYIAFSNDFTRESLQQMDQNWTYMAGFGFLTAGAMAFIPEFQTAVQGEPVLAGGVFGLQVLLAYAVGYLG</sequence>
<keyword evidence="1" id="KW-0812">Transmembrane</keyword>
<organism evidence="2 3">
    <name type="scientific">Haloarchaeobius amylolyticus</name>
    <dbReference type="NCBI Taxonomy" id="1198296"/>
    <lineage>
        <taxon>Archaea</taxon>
        <taxon>Methanobacteriati</taxon>
        <taxon>Methanobacteriota</taxon>
        <taxon>Stenosarchaea group</taxon>
        <taxon>Halobacteria</taxon>
        <taxon>Halobacteriales</taxon>
        <taxon>Halorubellaceae</taxon>
        <taxon>Haloarchaeobius</taxon>
    </lineage>
</organism>
<feature type="transmembrane region" description="Helical" evidence="1">
    <location>
        <begin position="113"/>
        <end position="132"/>
    </location>
</feature>
<keyword evidence="3" id="KW-1185">Reference proteome</keyword>
<accession>A0ABD6BLH3</accession>
<dbReference type="Proteomes" id="UP001597076">
    <property type="component" value="Unassembled WGS sequence"/>
</dbReference>
<dbReference type="Pfam" id="PF26064">
    <property type="entry name" value="DUF8023"/>
    <property type="match status" value="1"/>
</dbReference>
<dbReference type="AlphaFoldDB" id="A0ABD6BLH3"/>
<dbReference type="InterPro" id="IPR058336">
    <property type="entry name" value="VP3-like_halobact-type"/>
</dbReference>
<name>A0ABD6BLH3_9EURY</name>
<keyword evidence="1" id="KW-0472">Membrane</keyword>
<keyword evidence="1" id="KW-1133">Transmembrane helix</keyword>
<evidence type="ECO:0000313" key="2">
    <source>
        <dbReference type="EMBL" id="MFD1565590.1"/>
    </source>
</evidence>
<dbReference type="EMBL" id="JBHUDI010000011">
    <property type="protein sequence ID" value="MFD1565590.1"/>
    <property type="molecule type" value="Genomic_DNA"/>
</dbReference>
<comment type="caution">
    <text evidence="2">The sequence shown here is derived from an EMBL/GenBank/DDBJ whole genome shotgun (WGS) entry which is preliminary data.</text>
</comment>
<evidence type="ECO:0000313" key="3">
    <source>
        <dbReference type="Proteomes" id="UP001597076"/>
    </source>
</evidence>
<proteinExistence type="predicted"/>
<feature type="transmembrane region" description="Helical" evidence="1">
    <location>
        <begin position="84"/>
        <end position="101"/>
    </location>
</feature>
<reference evidence="2 3" key="1">
    <citation type="journal article" date="2019" name="Int. J. Syst. Evol. Microbiol.">
        <title>The Global Catalogue of Microorganisms (GCM) 10K type strain sequencing project: providing services to taxonomists for standard genome sequencing and annotation.</title>
        <authorList>
            <consortium name="The Broad Institute Genomics Platform"/>
            <consortium name="The Broad Institute Genome Sequencing Center for Infectious Disease"/>
            <person name="Wu L."/>
            <person name="Ma J."/>
        </authorList>
    </citation>
    <scope>NUCLEOTIDE SEQUENCE [LARGE SCALE GENOMIC DNA]</scope>
    <source>
        <strain evidence="2 3">CGMCC 1.12230</strain>
    </source>
</reference>
<protein>
    <submittedName>
        <fullName evidence="2">Uncharacterized protein</fullName>
    </submittedName>
</protein>
<evidence type="ECO:0000256" key="1">
    <source>
        <dbReference type="SAM" id="Phobius"/>
    </source>
</evidence>
<gene>
    <name evidence="2" type="ORF">ACFR99_18835</name>
</gene>